<reference evidence="1" key="1">
    <citation type="submission" date="2023-04" db="EMBL/GenBank/DDBJ databases">
        <title>Ambrosiozyma monospora NBRC 10751.</title>
        <authorList>
            <person name="Ichikawa N."/>
            <person name="Sato H."/>
            <person name="Tonouchi N."/>
        </authorList>
    </citation>
    <scope>NUCLEOTIDE SEQUENCE</scope>
    <source>
        <strain evidence="1">NBRC 10751</strain>
    </source>
</reference>
<evidence type="ECO:0000313" key="1">
    <source>
        <dbReference type="EMBL" id="GME81104.1"/>
    </source>
</evidence>
<dbReference type="EMBL" id="BSXS01003348">
    <property type="protein sequence ID" value="GME81104.1"/>
    <property type="molecule type" value="Genomic_DNA"/>
</dbReference>
<accession>A0ACB5T3Y0</accession>
<gene>
    <name evidence="1" type="ORF">Amon02_000476300</name>
</gene>
<evidence type="ECO:0000313" key="2">
    <source>
        <dbReference type="Proteomes" id="UP001165064"/>
    </source>
</evidence>
<organism evidence="1 2">
    <name type="scientific">Ambrosiozyma monospora</name>
    <name type="common">Yeast</name>
    <name type="synonym">Endomycopsis monosporus</name>
    <dbReference type="NCBI Taxonomy" id="43982"/>
    <lineage>
        <taxon>Eukaryota</taxon>
        <taxon>Fungi</taxon>
        <taxon>Dikarya</taxon>
        <taxon>Ascomycota</taxon>
        <taxon>Saccharomycotina</taxon>
        <taxon>Pichiomycetes</taxon>
        <taxon>Pichiales</taxon>
        <taxon>Pichiaceae</taxon>
        <taxon>Ambrosiozyma</taxon>
    </lineage>
</organism>
<keyword evidence="2" id="KW-1185">Reference proteome</keyword>
<comment type="caution">
    <text evidence="1">The sequence shown here is derived from an EMBL/GenBank/DDBJ whole genome shotgun (WGS) entry which is preliminary data.</text>
</comment>
<proteinExistence type="predicted"/>
<dbReference type="Proteomes" id="UP001165064">
    <property type="component" value="Unassembled WGS sequence"/>
</dbReference>
<sequence>MFSFESGLKPLESPFHENQFQFAPSMPTPSTSQSTLLSGNSGKSSHGMYKHITSSMNSLNGTAAPVTGGLLPGAAVEFEVDPLYNKTSQRKRDSLKLKRNMK</sequence>
<protein>
    <submittedName>
        <fullName evidence="1">Unnamed protein product</fullName>
    </submittedName>
</protein>
<name>A0ACB5T3Y0_AMBMO</name>